<dbReference type="SUPFAM" id="SSF51445">
    <property type="entry name" value="(Trans)glycosidases"/>
    <property type="match status" value="1"/>
</dbReference>
<accession>A0A835HQN7</accession>
<comment type="caution">
    <text evidence="1">The sequence shown here is derived from an EMBL/GenBank/DDBJ whole genome shotgun (WGS) entry which is preliminary data.</text>
</comment>
<proteinExistence type="predicted"/>
<gene>
    <name evidence="1" type="ORF">IFM89_030575</name>
</gene>
<sequence>MQSEGVDLRWYFAWSLLDNFEWEAGGGSWIVVFRDKLVMGYTPYLSNSEAVHLAKEKEIRWLQWKLGKRMVLKALFFMLTVLHCLRCGGLCFANSHGSEF</sequence>
<protein>
    <submittedName>
        <fullName evidence="1">Uncharacterized protein</fullName>
    </submittedName>
</protein>
<dbReference type="EMBL" id="JADFTS010000006">
    <property type="protein sequence ID" value="KAF9602687.1"/>
    <property type="molecule type" value="Genomic_DNA"/>
</dbReference>
<keyword evidence="2" id="KW-1185">Reference proteome</keyword>
<evidence type="ECO:0000313" key="2">
    <source>
        <dbReference type="Proteomes" id="UP000631114"/>
    </source>
</evidence>
<organism evidence="1 2">
    <name type="scientific">Coptis chinensis</name>
    <dbReference type="NCBI Taxonomy" id="261450"/>
    <lineage>
        <taxon>Eukaryota</taxon>
        <taxon>Viridiplantae</taxon>
        <taxon>Streptophyta</taxon>
        <taxon>Embryophyta</taxon>
        <taxon>Tracheophyta</taxon>
        <taxon>Spermatophyta</taxon>
        <taxon>Magnoliopsida</taxon>
        <taxon>Ranunculales</taxon>
        <taxon>Ranunculaceae</taxon>
        <taxon>Coptidoideae</taxon>
        <taxon>Coptis</taxon>
    </lineage>
</organism>
<dbReference type="Gene3D" id="3.20.20.80">
    <property type="entry name" value="Glycosidases"/>
    <property type="match status" value="1"/>
</dbReference>
<dbReference type="OrthoDB" id="65569at2759"/>
<name>A0A835HQN7_9MAGN</name>
<dbReference type="AlphaFoldDB" id="A0A835HQN7"/>
<evidence type="ECO:0000313" key="1">
    <source>
        <dbReference type="EMBL" id="KAF9602687.1"/>
    </source>
</evidence>
<reference evidence="1 2" key="1">
    <citation type="submission" date="2020-10" db="EMBL/GenBank/DDBJ databases">
        <title>The Coptis chinensis genome and diversification of protoberbering-type alkaloids.</title>
        <authorList>
            <person name="Wang B."/>
            <person name="Shu S."/>
            <person name="Song C."/>
            <person name="Liu Y."/>
        </authorList>
    </citation>
    <scope>NUCLEOTIDE SEQUENCE [LARGE SCALE GENOMIC DNA]</scope>
    <source>
        <strain evidence="1">HL-2020</strain>
        <tissue evidence="1">Leaf</tissue>
    </source>
</reference>
<dbReference type="InterPro" id="IPR017853">
    <property type="entry name" value="GH"/>
</dbReference>
<dbReference type="Proteomes" id="UP000631114">
    <property type="component" value="Unassembled WGS sequence"/>
</dbReference>